<reference evidence="5" key="1">
    <citation type="journal article" date="2019" name="Int. J. Syst. Evol. Microbiol.">
        <title>The Global Catalogue of Microorganisms (GCM) 10K type strain sequencing project: providing services to taxonomists for standard genome sequencing and annotation.</title>
        <authorList>
            <consortium name="The Broad Institute Genomics Platform"/>
            <consortium name="The Broad Institute Genome Sequencing Center for Infectious Disease"/>
            <person name="Wu L."/>
            <person name="Ma J."/>
        </authorList>
    </citation>
    <scope>NUCLEOTIDE SEQUENCE [LARGE SCALE GENOMIC DNA]</scope>
    <source>
        <strain evidence="5">JCM 4733</strain>
    </source>
</reference>
<proteinExistence type="predicted"/>
<dbReference type="RefSeq" id="WP_189818320.1">
    <property type="nucleotide sequence ID" value="NZ_BMVN01000031.1"/>
</dbReference>
<accession>A0ABQ3D216</accession>
<dbReference type="SUPFAM" id="SSF47336">
    <property type="entry name" value="ACP-like"/>
    <property type="match status" value="1"/>
</dbReference>
<dbReference type="Gene3D" id="1.10.1200.10">
    <property type="entry name" value="ACP-like"/>
    <property type="match status" value="1"/>
</dbReference>
<dbReference type="EMBL" id="BMVN01000031">
    <property type="protein sequence ID" value="GHA52202.1"/>
    <property type="molecule type" value="Genomic_DNA"/>
</dbReference>
<evidence type="ECO:0000313" key="5">
    <source>
        <dbReference type="Proteomes" id="UP000653644"/>
    </source>
</evidence>
<organism evidence="4 5">
    <name type="scientific">Streptomyces canarius</name>
    <dbReference type="NCBI Taxonomy" id="285453"/>
    <lineage>
        <taxon>Bacteria</taxon>
        <taxon>Bacillati</taxon>
        <taxon>Actinomycetota</taxon>
        <taxon>Actinomycetes</taxon>
        <taxon>Kitasatosporales</taxon>
        <taxon>Streptomycetaceae</taxon>
        <taxon>Streptomyces</taxon>
    </lineage>
</organism>
<dbReference type="InterPro" id="IPR009081">
    <property type="entry name" value="PP-bd_ACP"/>
</dbReference>
<dbReference type="PROSITE" id="PS00012">
    <property type="entry name" value="PHOSPHOPANTETHEINE"/>
    <property type="match status" value="1"/>
</dbReference>
<keyword evidence="5" id="KW-1185">Reference proteome</keyword>
<comment type="caution">
    <text evidence="4">The sequence shown here is derived from an EMBL/GenBank/DDBJ whole genome shotgun (WGS) entry which is preliminary data.</text>
</comment>
<dbReference type="Pfam" id="PF00550">
    <property type="entry name" value="PP-binding"/>
    <property type="match status" value="1"/>
</dbReference>
<feature type="domain" description="Carrier" evidence="3">
    <location>
        <begin position="8"/>
        <end position="88"/>
    </location>
</feature>
<dbReference type="InterPro" id="IPR006162">
    <property type="entry name" value="Ppantetheine_attach_site"/>
</dbReference>
<name>A0ABQ3D216_9ACTN</name>
<evidence type="ECO:0000256" key="1">
    <source>
        <dbReference type="ARBA" id="ARBA00022450"/>
    </source>
</evidence>
<gene>
    <name evidence="4" type="ORF">GCM10010345_65980</name>
</gene>
<dbReference type="Proteomes" id="UP000653644">
    <property type="component" value="Unassembled WGS sequence"/>
</dbReference>
<sequence length="90" mass="10081">METSNVSTSTPQLTSTVIGTVARMVSREPRSISPETRFLDDLNFDSTMVLELLMNLETDLDTEFDPETLEPSDFDTVGTLVAYLTRQFEA</sequence>
<keyword evidence="1" id="KW-0596">Phosphopantetheine</keyword>
<dbReference type="PROSITE" id="PS50075">
    <property type="entry name" value="CARRIER"/>
    <property type="match status" value="1"/>
</dbReference>
<evidence type="ECO:0000256" key="2">
    <source>
        <dbReference type="ARBA" id="ARBA00022553"/>
    </source>
</evidence>
<dbReference type="InterPro" id="IPR036736">
    <property type="entry name" value="ACP-like_sf"/>
</dbReference>
<protein>
    <recommendedName>
        <fullName evidence="3">Carrier domain-containing protein</fullName>
    </recommendedName>
</protein>
<keyword evidence="2" id="KW-0597">Phosphoprotein</keyword>
<dbReference type="GeneID" id="96278020"/>
<evidence type="ECO:0000259" key="3">
    <source>
        <dbReference type="PROSITE" id="PS50075"/>
    </source>
</evidence>
<evidence type="ECO:0000313" key="4">
    <source>
        <dbReference type="EMBL" id="GHA52202.1"/>
    </source>
</evidence>